<dbReference type="PANTHER" id="PTHR47197">
    <property type="entry name" value="PROTEIN NIRF"/>
    <property type="match status" value="1"/>
</dbReference>
<dbReference type="Gene3D" id="2.130.10.10">
    <property type="entry name" value="YVTN repeat-like/Quinoprotein amine dehydrogenase"/>
    <property type="match status" value="1"/>
</dbReference>
<dbReference type="InterPro" id="IPR051200">
    <property type="entry name" value="Host-pathogen_enzymatic-act"/>
</dbReference>
<dbReference type="AlphaFoldDB" id="A0A848MES7"/>
<reference evidence="2 3" key="2">
    <citation type="submission" date="2020-06" db="EMBL/GenBank/DDBJ databases">
        <title>Polyphasic characterization of a Rahnella strain isolated from tree sap.</title>
        <authorList>
            <person name="Kim I.S."/>
        </authorList>
    </citation>
    <scope>NUCLEOTIDE SEQUENCE [LARGE SCALE GENOMIC DNA]</scope>
    <source>
        <strain evidence="2 3">SAP-1</strain>
    </source>
</reference>
<proteinExistence type="predicted"/>
<keyword evidence="1" id="KW-0732">Signal</keyword>
<evidence type="ECO:0000313" key="3">
    <source>
        <dbReference type="Proteomes" id="UP000585363"/>
    </source>
</evidence>
<evidence type="ECO:0000256" key="1">
    <source>
        <dbReference type="SAM" id="SignalP"/>
    </source>
</evidence>
<feature type="chain" id="PRO_5032779398" description="Periplasmic protein" evidence="1">
    <location>
        <begin position="27"/>
        <end position="363"/>
    </location>
</feature>
<dbReference type="EMBL" id="JAADJU010000001">
    <property type="protein sequence ID" value="NMP25542.1"/>
    <property type="molecule type" value="Genomic_DNA"/>
</dbReference>
<dbReference type="Proteomes" id="UP000585363">
    <property type="component" value="Unassembled WGS sequence"/>
</dbReference>
<protein>
    <recommendedName>
        <fullName evidence="4">Periplasmic protein</fullName>
    </recommendedName>
</protein>
<name>A0A848MES7_9GAMM</name>
<feature type="signal peptide" evidence="1">
    <location>
        <begin position="1"/>
        <end position="26"/>
    </location>
</feature>
<evidence type="ECO:0008006" key="4">
    <source>
        <dbReference type="Google" id="ProtNLM"/>
    </source>
</evidence>
<keyword evidence="3" id="KW-1185">Reference proteome</keyword>
<sequence length="363" mass="39694">MNPLFSNKLARSALAMIIALPLAACQAPVSTPKAPLPPQVNATASNITERELSTGLYELTYSAKAHALFAATAQSFKDVNGGVIYRLDPTTLAILGQTHTDLKNFGMARDDQGDTLYVTQTLDSSVSAIDAVSGKVKARLTFKDKNPDGKAVHPREIIWHDGTLYVGGVGDPGIIWIVDAKTLQLKGQINHAGKWVTGLLWSQATQRLYAANGSGEIMVINPRSHKIEARWTPDDGKKHMFLNLAEDAQSGRLFATDNSAAKNTLVFDQHSGKVIKQLDVGDSLAIKFNPQRNEIYITQRESGKLLQLDASSYALKHSWDLKPNPNSLLLSEDGQTLYVTVKQPFNKDHSSKGLDKLLRIKLN</sequence>
<comment type="caution">
    <text evidence="2">The sequence shown here is derived from an EMBL/GenBank/DDBJ whole genome shotgun (WGS) entry which is preliminary data.</text>
</comment>
<accession>A0A848MES7</accession>
<evidence type="ECO:0000313" key="2">
    <source>
        <dbReference type="EMBL" id="NMP25542.1"/>
    </source>
</evidence>
<dbReference type="SUPFAM" id="SSF51004">
    <property type="entry name" value="C-terminal (heme d1) domain of cytochrome cd1-nitrite reductase"/>
    <property type="match status" value="1"/>
</dbReference>
<gene>
    <name evidence="2" type="ORF">GW590_01410</name>
</gene>
<dbReference type="InterPro" id="IPR015943">
    <property type="entry name" value="WD40/YVTN_repeat-like_dom_sf"/>
</dbReference>
<dbReference type="InterPro" id="IPR011048">
    <property type="entry name" value="Haem_d1_sf"/>
</dbReference>
<organism evidence="2 3">
    <name type="scientific">Rouxiella aceris</name>
    <dbReference type="NCBI Taxonomy" id="2703884"/>
    <lineage>
        <taxon>Bacteria</taxon>
        <taxon>Pseudomonadati</taxon>
        <taxon>Pseudomonadota</taxon>
        <taxon>Gammaproteobacteria</taxon>
        <taxon>Enterobacterales</taxon>
        <taxon>Yersiniaceae</taxon>
        <taxon>Rouxiella</taxon>
    </lineage>
</organism>
<dbReference type="RefSeq" id="WP_169401235.1">
    <property type="nucleotide sequence ID" value="NZ_JAADJU010000001.1"/>
</dbReference>
<dbReference type="PANTHER" id="PTHR47197:SF3">
    <property type="entry name" value="DIHYDRO-HEME D1 DEHYDROGENASE"/>
    <property type="match status" value="1"/>
</dbReference>
<reference evidence="2 3" key="1">
    <citation type="submission" date="2020-01" db="EMBL/GenBank/DDBJ databases">
        <authorList>
            <person name="Lee S.D."/>
        </authorList>
    </citation>
    <scope>NUCLEOTIDE SEQUENCE [LARGE SCALE GENOMIC DNA]</scope>
    <source>
        <strain evidence="2 3">SAP-1</strain>
    </source>
</reference>